<dbReference type="Proteomes" id="UP000289738">
    <property type="component" value="Chromosome B07"/>
</dbReference>
<dbReference type="AlphaFoldDB" id="A0A444YEB6"/>
<dbReference type="EMBL" id="SDMP01000017">
    <property type="protein sequence ID" value="RYR00264.1"/>
    <property type="molecule type" value="Genomic_DNA"/>
</dbReference>
<evidence type="ECO:0000259" key="1">
    <source>
        <dbReference type="Pfam" id="PF10536"/>
    </source>
</evidence>
<keyword evidence="3" id="KW-1185">Reference proteome</keyword>
<evidence type="ECO:0000313" key="2">
    <source>
        <dbReference type="EMBL" id="RYR00264.1"/>
    </source>
</evidence>
<dbReference type="PANTHER" id="PTHR46033:SF8">
    <property type="entry name" value="PROTEIN MAINTENANCE OF MERISTEMS-LIKE"/>
    <property type="match status" value="1"/>
</dbReference>
<dbReference type="PANTHER" id="PTHR46033">
    <property type="entry name" value="PROTEIN MAIN-LIKE 2"/>
    <property type="match status" value="1"/>
</dbReference>
<gene>
    <name evidence="2" type="ORF">Ahy_B07g088370</name>
</gene>
<organism evidence="2 3">
    <name type="scientific">Arachis hypogaea</name>
    <name type="common">Peanut</name>
    <dbReference type="NCBI Taxonomy" id="3818"/>
    <lineage>
        <taxon>Eukaryota</taxon>
        <taxon>Viridiplantae</taxon>
        <taxon>Streptophyta</taxon>
        <taxon>Embryophyta</taxon>
        <taxon>Tracheophyta</taxon>
        <taxon>Spermatophyta</taxon>
        <taxon>Magnoliopsida</taxon>
        <taxon>eudicotyledons</taxon>
        <taxon>Gunneridae</taxon>
        <taxon>Pentapetalae</taxon>
        <taxon>rosids</taxon>
        <taxon>fabids</taxon>
        <taxon>Fabales</taxon>
        <taxon>Fabaceae</taxon>
        <taxon>Papilionoideae</taxon>
        <taxon>50 kb inversion clade</taxon>
        <taxon>dalbergioids sensu lato</taxon>
        <taxon>Dalbergieae</taxon>
        <taxon>Pterocarpus clade</taxon>
        <taxon>Arachis</taxon>
    </lineage>
</organism>
<accession>A0A444YEB6</accession>
<name>A0A444YEB6_ARAHY</name>
<comment type="caution">
    <text evidence="2">The sequence shown here is derived from an EMBL/GenBank/DDBJ whole genome shotgun (WGS) entry which is preliminary data.</text>
</comment>
<protein>
    <recommendedName>
        <fullName evidence="1">Aminotransferase-like plant mobile domain-containing protein</fullName>
    </recommendedName>
</protein>
<dbReference type="InterPro" id="IPR019557">
    <property type="entry name" value="AminoTfrase-like_pln_mobile"/>
</dbReference>
<evidence type="ECO:0000313" key="3">
    <source>
        <dbReference type="Proteomes" id="UP000289738"/>
    </source>
</evidence>
<dbReference type="Pfam" id="PF10536">
    <property type="entry name" value="PMD"/>
    <property type="match status" value="1"/>
</dbReference>
<sequence length="177" mass="20349">MGNNPDRLYRLDGVAHIASVINEKTFREFTDGADEATVRRYARAYSMIMLGTQLFGDKSSTRIYIRWLPYVARLEDMGGYNWGSVALSWLYWCMCRVGNRHVVKWSGHNPTASEKGPRVASWRLIIDLLQAGNVVHLEILEPHHTAFWRSVTALIYFAVIEWHQIDRVLPQFGGVQP</sequence>
<proteinExistence type="predicted"/>
<reference evidence="2 3" key="1">
    <citation type="submission" date="2019-01" db="EMBL/GenBank/DDBJ databases">
        <title>Sequencing of cultivated peanut Arachis hypogaea provides insights into genome evolution and oil improvement.</title>
        <authorList>
            <person name="Chen X."/>
        </authorList>
    </citation>
    <scope>NUCLEOTIDE SEQUENCE [LARGE SCALE GENOMIC DNA]</scope>
    <source>
        <strain evidence="3">cv. Fuhuasheng</strain>
        <tissue evidence="2">Leaves</tissue>
    </source>
</reference>
<dbReference type="GO" id="GO:0010073">
    <property type="term" value="P:meristem maintenance"/>
    <property type="evidence" value="ECO:0007669"/>
    <property type="project" value="InterPro"/>
</dbReference>
<dbReference type="InterPro" id="IPR044824">
    <property type="entry name" value="MAIN-like"/>
</dbReference>
<feature type="domain" description="Aminotransferase-like plant mobile" evidence="1">
    <location>
        <begin position="19"/>
        <end position="142"/>
    </location>
</feature>